<dbReference type="PROSITE" id="PS51752">
    <property type="entry name" value="JACALIN_LECTIN"/>
    <property type="match status" value="3"/>
</dbReference>
<gene>
    <name evidence="5" type="ORF">STAS_19260</name>
</gene>
<dbReference type="OrthoDB" id="910591at2759"/>
<dbReference type="SMART" id="SM00915">
    <property type="entry name" value="Jacalin"/>
    <property type="match status" value="3"/>
</dbReference>
<accession>A0A5A7QB17</accession>
<dbReference type="CDD" id="cd09612">
    <property type="entry name" value="Jacalin"/>
    <property type="match status" value="2"/>
</dbReference>
<evidence type="ECO:0000313" key="6">
    <source>
        <dbReference type="Proteomes" id="UP000325081"/>
    </source>
</evidence>
<organism evidence="5 6">
    <name type="scientific">Striga asiatica</name>
    <name type="common">Asiatic witchweed</name>
    <name type="synonym">Buchnera asiatica</name>
    <dbReference type="NCBI Taxonomy" id="4170"/>
    <lineage>
        <taxon>Eukaryota</taxon>
        <taxon>Viridiplantae</taxon>
        <taxon>Streptophyta</taxon>
        <taxon>Embryophyta</taxon>
        <taxon>Tracheophyta</taxon>
        <taxon>Spermatophyta</taxon>
        <taxon>Magnoliopsida</taxon>
        <taxon>eudicotyledons</taxon>
        <taxon>Gunneridae</taxon>
        <taxon>Pentapetalae</taxon>
        <taxon>asterids</taxon>
        <taxon>lamiids</taxon>
        <taxon>Lamiales</taxon>
        <taxon>Orobanchaceae</taxon>
        <taxon>Buchnereae</taxon>
        <taxon>Striga</taxon>
    </lineage>
</organism>
<evidence type="ECO:0000256" key="2">
    <source>
        <dbReference type="ARBA" id="ARBA00022734"/>
    </source>
</evidence>
<proteinExistence type="inferred from homology"/>
<dbReference type="GO" id="GO:0030246">
    <property type="term" value="F:carbohydrate binding"/>
    <property type="evidence" value="ECO:0007669"/>
    <property type="project" value="UniProtKB-KW"/>
</dbReference>
<comment type="similarity">
    <text evidence="1">Belongs to the jacalin lectin family.</text>
</comment>
<name>A0A5A7QB17_STRAF</name>
<feature type="domain" description="Jacalin-type lectin" evidence="4">
    <location>
        <begin position="195"/>
        <end position="312"/>
    </location>
</feature>
<dbReference type="Proteomes" id="UP000325081">
    <property type="component" value="Unassembled WGS sequence"/>
</dbReference>
<evidence type="ECO:0000256" key="3">
    <source>
        <dbReference type="ARBA" id="ARBA00022737"/>
    </source>
</evidence>
<dbReference type="InterPro" id="IPR001229">
    <property type="entry name" value="Jacalin-like_lectin_dom"/>
</dbReference>
<dbReference type="PANTHER" id="PTHR47293:SF66">
    <property type="entry name" value="JACALIN-RELATED LECTIN 11-RELATED"/>
    <property type="match status" value="1"/>
</dbReference>
<feature type="domain" description="Jacalin-type lectin" evidence="4">
    <location>
        <begin position="28"/>
        <end position="167"/>
    </location>
</feature>
<sequence>IPTSPQLFARIEEFIGLRNENDGSSGADMSIRSWGGQSGKPWNWRAECGISQIIIRHGGVIDSIMCKGHAEQATTKRFGGKGGDKTEFIDIDYPNEFLTGISGTVGHYGNSENVVTSIEIITNRFKYGPFGKQVGTQFSFHAENGVVIGFHGRADSYMNAIGVYLRMVSVKKEWEFDKVAMKKESKIIKLPIPLPRSPGPWGNVEGGKPWDDGVFSKVKEVNLHLCLLKNIICGVQFLYERRNGCDVLSRLHGSLYGGRIEKLKLGDDDFVVGVEVFYGPIEGVDAIKSLKFNTKKKEWGPFGMEVGRYFNSNMGSNGVANEYWSSGEEISVRSWGGQLGKPWNWRAKFGIRQIIISHGDIIDSIVFKDHAEATTKRFGGKGGDITDTIDIDYPYEFVTGVSGSVGHYYDNGKVVTSLKIITNRCKYGHFGKEVGTYFSFHAENGVIIGFHGRADSYINAIGVYVRKIKLPIMESDNVDGGKQSDREYEIV</sequence>
<dbReference type="Pfam" id="PF01419">
    <property type="entry name" value="Jacalin"/>
    <property type="match status" value="3"/>
</dbReference>
<dbReference type="PANTHER" id="PTHR47293">
    <property type="entry name" value="JACALIN-RELATED LECTIN 3"/>
    <property type="match status" value="1"/>
</dbReference>
<keyword evidence="2 5" id="KW-0430">Lectin</keyword>
<feature type="non-terminal residue" evidence="5">
    <location>
        <position position="1"/>
    </location>
</feature>
<dbReference type="EMBL" id="BKCP01006360">
    <property type="protein sequence ID" value="GER42475.1"/>
    <property type="molecule type" value="Genomic_DNA"/>
</dbReference>
<dbReference type="FunFam" id="2.100.10.30:FF:000001">
    <property type="entry name" value="Jacalin-related lectin 33"/>
    <property type="match status" value="2"/>
</dbReference>
<keyword evidence="3" id="KW-0677">Repeat</keyword>
<keyword evidence="6" id="KW-1185">Reference proteome</keyword>
<evidence type="ECO:0000259" key="4">
    <source>
        <dbReference type="PROSITE" id="PS51752"/>
    </source>
</evidence>
<dbReference type="InterPro" id="IPR036404">
    <property type="entry name" value="Jacalin-like_lectin_dom_sf"/>
</dbReference>
<evidence type="ECO:0000313" key="5">
    <source>
        <dbReference type="EMBL" id="GER42475.1"/>
    </source>
</evidence>
<dbReference type="AlphaFoldDB" id="A0A5A7QB17"/>
<dbReference type="Gene3D" id="2.100.10.30">
    <property type="entry name" value="Jacalin-like lectin domain"/>
    <property type="match status" value="3"/>
</dbReference>
<protein>
    <submittedName>
        <fullName evidence="5">Mannose-binding lectin superfamily protein</fullName>
    </submittedName>
</protein>
<comment type="caution">
    <text evidence="5">The sequence shown here is derived from an EMBL/GenBank/DDBJ whole genome shotgun (WGS) entry which is preliminary data.</text>
</comment>
<reference evidence="6" key="1">
    <citation type="journal article" date="2019" name="Curr. Biol.">
        <title>Genome Sequence of Striga asiatica Provides Insight into the Evolution of Plant Parasitism.</title>
        <authorList>
            <person name="Yoshida S."/>
            <person name="Kim S."/>
            <person name="Wafula E.K."/>
            <person name="Tanskanen J."/>
            <person name="Kim Y.M."/>
            <person name="Honaas L."/>
            <person name="Yang Z."/>
            <person name="Spallek T."/>
            <person name="Conn C.E."/>
            <person name="Ichihashi Y."/>
            <person name="Cheong K."/>
            <person name="Cui S."/>
            <person name="Der J.P."/>
            <person name="Gundlach H."/>
            <person name="Jiao Y."/>
            <person name="Hori C."/>
            <person name="Ishida J.K."/>
            <person name="Kasahara H."/>
            <person name="Kiba T."/>
            <person name="Kim M.S."/>
            <person name="Koo N."/>
            <person name="Laohavisit A."/>
            <person name="Lee Y.H."/>
            <person name="Lumba S."/>
            <person name="McCourt P."/>
            <person name="Mortimer J.C."/>
            <person name="Mutuku J.M."/>
            <person name="Nomura T."/>
            <person name="Sasaki-Sekimoto Y."/>
            <person name="Seto Y."/>
            <person name="Wang Y."/>
            <person name="Wakatake T."/>
            <person name="Sakakibara H."/>
            <person name="Demura T."/>
            <person name="Yamaguchi S."/>
            <person name="Yoneyama K."/>
            <person name="Manabe R.I."/>
            <person name="Nelson D.C."/>
            <person name="Schulman A.H."/>
            <person name="Timko M.P."/>
            <person name="dePamphilis C.W."/>
            <person name="Choi D."/>
            <person name="Shirasu K."/>
        </authorList>
    </citation>
    <scope>NUCLEOTIDE SEQUENCE [LARGE SCALE GENOMIC DNA]</scope>
    <source>
        <strain evidence="6">cv. UVA1</strain>
    </source>
</reference>
<evidence type="ECO:0000256" key="1">
    <source>
        <dbReference type="ARBA" id="ARBA00006568"/>
    </source>
</evidence>
<feature type="domain" description="Jacalin-type lectin" evidence="4">
    <location>
        <begin position="329"/>
        <end position="467"/>
    </location>
</feature>
<dbReference type="InterPro" id="IPR033734">
    <property type="entry name" value="Jacalin-like_lectin_dom_plant"/>
</dbReference>
<dbReference type="SUPFAM" id="SSF51101">
    <property type="entry name" value="Mannose-binding lectins"/>
    <property type="match status" value="3"/>
</dbReference>